<dbReference type="PANTHER" id="PTHR43178">
    <property type="entry name" value="DIHYDROLIPOAMIDE ACETYLTRANSFERASE COMPONENT OF PYRUVATE DEHYDROGENASE COMPLEX"/>
    <property type="match status" value="1"/>
</dbReference>
<dbReference type="InterPro" id="IPR004167">
    <property type="entry name" value="PSBD"/>
</dbReference>
<dbReference type="Gene3D" id="3.30.559.10">
    <property type="entry name" value="Chloramphenicol acetyltransferase-like domain"/>
    <property type="match status" value="1"/>
</dbReference>
<feature type="domain" description="Lipoyl-binding" evidence="7">
    <location>
        <begin position="2"/>
        <end position="77"/>
    </location>
</feature>
<evidence type="ECO:0008006" key="10">
    <source>
        <dbReference type="Google" id="ProtNLM"/>
    </source>
</evidence>
<accession>A0A381VVZ1</accession>
<evidence type="ECO:0000259" key="7">
    <source>
        <dbReference type="PROSITE" id="PS50968"/>
    </source>
</evidence>
<keyword evidence="4" id="KW-0450">Lipoyl</keyword>
<organism evidence="9">
    <name type="scientific">marine metagenome</name>
    <dbReference type="NCBI Taxonomy" id="408172"/>
    <lineage>
        <taxon>unclassified sequences</taxon>
        <taxon>metagenomes</taxon>
        <taxon>ecological metagenomes</taxon>
    </lineage>
</organism>
<dbReference type="GO" id="GO:0031405">
    <property type="term" value="F:lipoic acid binding"/>
    <property type="evidence" value="ECO:0007669"/>
    <property type="project" value="TreeGrafter"/>
</dbReference>
<dbReference type="Pfam" id="PF02817">
    <property type="entry name" value="E3_binding"/>
    <property type="match status" value="1"/>
</dbReference>
<dbReference type="EMBL" id="UINC01009898">
    <property type="protein sequence ID" value="SVA44251.1"/>
    <property type="molecule type" value="Genomic_DNA"/>
</dbReference>
<feature type="compositionally biased region" description="Polar residues" evidence="6">
    <location>
        <begin position="124"/>
        <end position="135"/>
    </location>
</feature>
<dbReference type="GO" id="GO:0005737">
    <property type="term" value="C:cytoplasm"/>
    <property type="evidence" value="ECO:0007669"/>
    <property type="project" value="TreeGrafter"/>
</dbReference>
<keyword evidence="3" id="KW-0808">Transferase</keyword>
<evidence type="ECO:0000259" key="8">
    <source>
        <dbReference type="PROSITE" id="PS51826"/>
    </source>
</evidence>
<comment type="similarity">
    <text evidence="2">Belongs to the 2-oxoacid dehydrogenase family.</text>
</comment>
<dbReference type="Gene3D" id="4.10.320.10">
    <property type="entry name" value="E3-binding domain"/>
    <property type="match status" value="1"/>
</dbReference>
<dbReference type="SUPFAM" id="SSF47005">
    <property type="entry name" value="Peripheral subunit-binding domain of 2-oxo acid dehydrogenase complex"/>
    <property type="match status" value="1"/>
</dbReference>
<dbReference type="Pfam" id="PF00198">
    <property type="entry name" value="2-oxoacid_dh"/>
    <property type="match status" value="1"/>
</dbReference>
<dbReference type="InterPro" id="IPR003016">
    <property type="entry name" value="2-oxoA_DH_lipoyl-BS"/>
</dbReference>
<dbReference type="AlphaFoldDB" id="A0A381VVZ1"/>
<evidence type="ECO:0000256" key="4">
    <source>
        <dbReference type="ARBA" id="ARBA00022823"/>
    </source>
</evidence>
<proteinExistence type="inferred from homology"/>
<name>A0A381VVZ1_9ZZZZ</name>
<dbReference type="GO" id="GO:0016407">
    <property type="term" value="F:acetyltransferase activity"/>
    <property type="evidence" value="ECO:0007669"/>
    <property type="project" value="TreeGrafter"/>
</dbReference>
<dbReference type="SUPFAM" id="SSF52777">
    <property type="entry name" value="CoA-dependent acyltransferases"/>
    <property type="match status" value="1"/>
</dbReference>
<evidence type="ECO:0000256" key="3">
    <source>
        <dbReference type="ARBA" id="ARBA00022679"/>
    </source>
</evidence>
<dbReference type="InterPro" id="IPR036625">
    <property type="entry name" value="E3-bd_dom_sf"/>
</dbReference>
<dbReference type="InterPro" id="IPR023213">
    <property type="entry name" value="CAT-like_dom_sf"/>
</dbReference>
<evidence type="ECO:0000256" key="1">
    <source>
        <dbReference type="ARBA" id="ARBA00001938"/>
    </source>
</evidence>
<dbReference type="InterPro" id="IPR011053">
    <property type="entry name" value="Single_hybrid_motif"/>
</dbReference>
<dbReference type="FunFam" id="3.30.559.10:FF:000007">
    <property type="entry name" value="Dihydrolipoamide acetyltransferase component of pyruvate dehydrogenase complex"/>
    <property type="match status" value="1"/>
</dbReference>
<dbReference type="PANTHER" id="PTHR43178:SF5">
    <property type="entry name" value="LIPOAMIDE ACYLTRANSFERASE COMPONENT OF BRANCHED-CHAIN ALPHA-KETO ACID DEHYDROGENASE COMPLEX, MITOCHONDRIAL"/>
    <property type="match status" value="1"/>
</dbReference>
<evidence type="ECO:0000256" key="2">
    <source>
        <dbReference type="ARBA" id="ARBA00007317"/>
    </source>
</evidence>
<keyword evidence="5" id="KW-0012">Acyltransferase</keyword>
<dbReference type="PROSITE" id="PS00189">
    <property type="entry name" value="LIPOYL"/>
    <property type="match status" value="1"/>
</dbReference>
<dbReference type="InterPro" id="IPR000089">
    <property type="entry name" value="Biotin_lipoyl"/>
</dbReference>
<feature type="region of interest" description="Disordered" evidence="6">
    <location>
        <begin position="82"/>
        <end position="143"/>
    </location>
</feature>
<dbReference type="CDD" id="cd06849">
    <property type="entry name" value="lipoyl_domain"/>
    <property type="match status" value="1"/>
</dbReference>
<comment type="cofactor">
    <cofactor evidence="1">
        <name>(R)-lipoate</name>
        <dbReference type="ChEBI" id="CHEBI:83088"/>
    </cofactor>
</comment>
<dbReference type="Gene3D" id="2.40.50.100">
    <property type="match status" value="1"/>
</dbReference>
<dbReference type="InterPro" id="IPR050743">
    <property type="entry name" value="2-oxoacid_DH_E2_comp"/>
</dbReference>
<dbReference type="PROSITE" id="PS51826">
    <property type="entry name" value="PSBD"/>
    <property type="match status" value="1"/>
</dbReference>
<evidence type="ECO:0000313" key="9">
    <source>
        <dbReference type="EMBL" id="SVA44251.1"/>
    </source>
</evidence>
<evidence type="ECO:0000256" key="5">
    <source>
        <dbReference type="ARBA" id="ARBA00023315"/>
    </source>
</evidence>
<evidence type="ECO:0000256" key="6">
    <source>
        <dbReference type="SAM" id="MobiDB-lite"/>
    </source>
</evidence>
<sequence length="427" mass="45657">MAFEVQLPHVGESVTEAVIGKWLKSPGDVIEKYDPLVEVITDKVVMDVPSPTTGILTKILASEGETVLMGGVIAEMELMESGPDSEVSDTHTPTGSRIGTLVEGANVGPTGGEFLDTSLKPPETASQDVAETVSNGEKRQKGFSPVVSKLANQHGVDLNTLTGTGLGGRVTKKDVLTAVEYSRRDEFPKLSAEDRLVEPTAIRKMISKHMVKSMSEIPHAWSAVEVDVTGMVEWRTLNRLSFEQQYGVGLTYLPITVYVVAAALMSNEILNSTWLDEKIVIKGAINIGVAVAASEGLIVPVIHRANELSIVDIARTLDGVISRAREGSTTLDDVQGGTFTLNNTGALGSIWGGAIVNHPQAAILTTEAIVKRPVVMQENGEDVVTVRSMMNICLSFDHRIIDGAEASKFLQGVKLGLEAIDGASEFQ</sequence>
<dbReference type="PROSITE" id="PS50968">
    <property type="entry name" value="BIOTINYL_LIPOYL"/>
    <property type="match status" value="1"/>
</dbReference>
<feature type="domain" description="Peripheral subunit-binding (PSBD)" evidence="8">
    <location>
        <begin position="142"/>
        <end position="179"/>
    </location>
</feature>
<dbReference type="Pfam" id="PF00364">
    <property type="entry name" value="Biotin_lipoyl"/>
    <property type="match status" value="1"/>
</dbReference>
<reference evidence="9" key="1">
    <citation type="submission" date="2018-05" db="EMBL/GenBank/DDBJ databases">
        <authorList>
            <person name="Lanie J.A."/>
            <person name="Ng W.-L."/>
            <person name="Kazmierczak K.M."/>
            <person name="Andrzejewski T.M."/>
            <person name="Davidsen T.M."/>
            <person name="Wayne K.J."/>
            <person name="Tettelin H."/>
            <person name="Glass J.I."/>
            <person name="Rusch D."/>
            <person name="Podicherti R."/>
            <person name="Tsui H.-C.T."/>
            <person name="Winkler M.E."/>
        </authorList>
    </citation>
    <scope>NUCLEOTIDE SEQUENCE</scope>
</reference>
<dbReference type="SUPFAM" id="SSF51230">
    <property type="entry name" value="Single hybrid motif"/>
    <property type="match status" value="1"/>
</dbReference>
<protein>
    <recommendedName>
        <fullName evidence="10">Dihydrolipoamide acetyltransferase component of pyruvate dehydrogenase complex</fullName>
    </recommendedName>
</protein>
<dbReference type="InterPro" id="IPR001078">
    <property type="entry name" value="2-oxoacid_DH_actylTfrase"/>
</dbReference>
<gene>
    <name evidence="9" type="ORF">METZ01_LOCUS97105</name>
</gene>